<evidence type="ECO:0000313" key="2">
    <source>
        <dbReference type="Proteomes" id="UP001328107"/>
    </source>
</evidence>
<reference evidence="2" key="1">
    <citation type="submission" date="2022-10" db="EMBL/GenBank/DDBJ databases">
        <title>Genome assembly of Pristionchus species.</title>
        <authorList>
            <person name="Yoshida K."/>
            <person name="Sommer R.J."/>
        </authorList>
    </citation>
    <scope>NUCLEOTIDE SEQUENCE [LARGE SCALE GENOMIC DNA]</scope>
    <source>
        <strain evidence="2">RS5460</strain>
    </source>
</reference>
<accession>A0AAN5I4B7</accession>
<dbReference type="EMBL" id="BTRK01000005">
    <property type="protein sequence ID" value="GMR51044.1"/>
    <property type="molecule type" value="Genomic_DNA"/>
</dbReference>
<gene>
    <name evidence="1" type="ORF">PMAYCL1PPCAC_21239</name>
</gene>
<keyword evidence="2" id="KW-1185">Reference proteome</keyword>
<evidence type="ECO:0000313" key="1">
    <source>
        <dbReference type="EMBL" id="GMR51044.1"/>
    </source>
</evidence>
<feature type="non-terminal residue" evidence="1">
    <location>
        <position position="1"/>
    </location>
</feature>
<dbReference type="Proteomes" id="UP001328107">
    <property type="component" value="Unassembled WGS sequence"/>
</dbReference>
<dbReference type="AlphaFoldDB" id="A0AAN5I4B7"/>
<sequence length="260" mass="30240">TYYNGSFDKLVISFGEDLFELVEITQARLCQILRARKSLFRGVSFSKFSVTLRVHSVPLAFALNFTDGFEIRVLWFHINSETELQNSMRVIEIFPRTNYTFILKFQITIDKLIALPPLEEMHIIVRLSLNSDQFLQLISRHKLVHCYYASVTVNWRELKQAMKMISTQTRDRTARLCLDAAVVSNWLKSEGFSESSKVGDACREFELIRLPDQTEDSHQTSLFLRFSRCSIRIDRFDWNGGSFNNLVSMTNADRSLGYTY</sequence>
<comment type="caution">
    <text evidence="1">The sequence shown here is derived from an EMBL/GenBank/DDBJ whole genome shotgun (WGS) entry which is preliminary data.</text>
</comment>
<protein>
    <submittedName>
        <fullName evidence="1">Uncharacterized protein</fullName>
    </submittedName>
</protein>
<organism evidence="1 2">
    <name type="scientific">Pristionchus mayeri</name>
    <dbReference type="NCBI Taxonomy" id="1317129"/>
    <lineage>
        <taxon>Eukaryota</taxon>
        <taxon>Metazoa</taxon>
        <taxon>Ecdysozoa</taxon>
        <taxon>Nematoda</taxon>
        <taxon>Chromadorea</taxon>
        <taxon>Rhabditida</taxon>
        <taxon>Rhabditina</taxon>
        <taxon>Diplogasteromorpha</taxon>
        <taxon>Diplogasteroidea</taxon>
        <taxon>Neodiplogasteridae</taxon>
        <taxon>Pristionchus</taxon>
    </lineage>
</organism>
<proteinExistence type="predicted"/>
<name>A0AAN5I4B7_9BILA</name>